<comment type="caution">
    <text evidence="1">The sequence shown here is derived from an EMBL/GenBank/DDBJ whole genome shotgun (WGS) entry which is preliminary data.</text>
</comment>
<reference evidence="1 2" key="1">
    <citation type="submission" date="2021-06" db="EMBL/GenBank/DDBJ databases">
        <title>Caerostris extrusa draft genome.</title>
        <authorList>
            <person name="Kono N."/>
            <person name="Arakawa K."/>
        </authorList>
    </citation>
    <scope>NUCLEOTIDE SEQUENCE [LARGE SCALE GENOMIC DNA]</scope>
</reference>
<sequence>MEIGRRENYVVSRAFQNTRANGPRLSEAIAEPYIALSTRVPNTLIQNSPNTDSDHILHGNLRTLRIPRCIEGVRSKL</sequence>
<gene>
    <name evidence="1" type="ORF">CEXT_314951</name>
</gene>
<organism evidence="1 2">
    <name type="scientific">Caerostris extrusa</name>
    <name type="common">Bark spider</name>
    <name type="synonym">Caerostris bankana</name>
    <dbReference type="NCBI Taxonomy" id="172846"/>
    <lineage>
        <taxon>Eukaryota</taxon>
        <taxon>Metazoa</taxon>
        <taxon>Ecdysozoa</taxon>
        <taxon>Arthropoda</taxon>
        <taxon>Chelicerata</taxon>
        <taxon>Arachnida</taxon>
        <taxon>Araneae</taxon>
        <taxon>Araneomorphae</taxon>
        <taxon>Entelegynae</taxon>
        <taxon>Araneoidea</taxon>
        <taxon>Araneidae</taxon>
        <taxon>Caerostris</taxon>
    </lineage>
</organism>
<dbReference type="EMBL" id="BPLR01011159">
    <property type="protein sequence ID" value="GIY44536.1"/>
    <property type="molecule type" value="Genomic_DNA"/>
</dbReference>
<name>A0AAV4THG7_CAEEX</name>
<proteinExistence type="predicted"/>
<dbReference type="AlphaFoldDB" id="A0AAV4THG7"/>
<keyword evidence="2" id="KW-1185">Reference proteome</keyword>
<evidence type="ECO:0000313" key="2">
    <source>
        <dbReference type="Proteomes" id="UP001054945"/>
    </source>
</evidence>
<protein>
    <submittedName>
        <fullName evidence="1">Uncharacterized protein</fullName>
    </submittedName>
</protein>
<evidence type="ECO:0000313" key="1">
    <source>
        <dbReference type="EMBL" id="GIY44536.1"/>
    </source>
</evidence>
<dbReference type="Proteomes" id="UP001054945">
    <property type="component" value="Unassembled WGS sequence"/>
</dbReference>
<accession>A0AAV4THG7</accession>